<protein>
    <submittedName>
        <fullName evidence="3">Aspartate-semialdehyde dehydrogenase</fullName>
        <ecNumber evidence="3">1.2.1.11</ecNumber>
    </submittedName>
</protein>
<feature type="non-terminal residue" evidence="3">
    <location>
        <position position="95"/>
    </location>
</feature>
<dbReference type="InterPro" id="IPR000534">
    <property type="entry name" value="Semialdehyde_DH_NAD-bd"/>
</dbReference>
<sequence length="95" mass="9807">MTNVAIVGATGLVGRLFRQVLTERAFPVGELRLLASSRSAGQRLDWQGRELVVEDVATAALDGIDVALFAAGAAASRAHAPRFAAAGAMVVDNSS</sequence>
<accession>A0A6J4TJ82</accession>
<keyword evidence="3" id="KW-0560">Oxidoreductase</keyword>
<evidence type="ECO:0000313" key="3">
    <source>
        <dbReference type="EMBL" id="CAA9524097.1"/>
    </source>
</evidence>
<dbReference type="Gene3D" id="3.40.50.720">
    <property type="entry name" value="NAD(P)-binding Rossmann-like Domain"/>
    <property type="match status" value="1"/>
</dbReference>
<dbReference type="EMBL" id="CADCWC010000072">
    <property type="protein sequence ID" value="CAA9524097.1"/>
    <property type="molecule type" value="Genomic_DNA"/>
</dbReference>
<proteinExistence type="inferred from homology"/>
<dbReference type="PANTHER" id="PTHR46278">
    <property type="entry name" value="DEHYDROGENASE, PUTATIVE-RELATED"/>
    <property type="match status" value="1"/>
</dbReference>
<organism evidence="3">
    <name type="scientific">uncultured Thermoleophilia bacterium</name>
    <dbReference type="NCBI Taxonomy" id="1497501"/>
    <lineage>
        <taxon>Bacteria</taxon>
        <taxon>Bacillati</taxon>
        <taxon>Actinomycetota</taxon>
        <taxon>Thermoleophilia</taxon>
        <taxon>environmental samples</taxon>
    </lineage>
</organism>
<dbReference type="PANTHER" id="PTHR46278:SF2">
    <property type="entry name" value="ASPARTATE-SEMIALDEHYDE DEHYDROGENASE"/>
    <property type="match status" value="1"/>
</dbReference>
<comment type="similarity">
    <text evidence="1">Belongs to the aspartate-semialdehyde dehydrogenase family.</text>
</comment>
<dbReference type="EC" id="1.2.1.11" evidence="3"/>
<reference evidence="3" key="1">
    <citation type="submission" date="2020-02" db="EMBL/GenBank/DDBJ databases">
        <authorList>
            <person name="Meier V. D."/>
        </authorList>
    </citation>
    <scope>NUCLEOTIDE SEQUENCE</scope>
    <source>
        <strain evidence="3">AVDCRST_MAG79</strain>
    </source>
</reference>
<feature type="domain" description="Semialdehyde dehydrogenase NAD-binding" evidence="2">
    <location>
        <begin position="3"/>
        <end position="95"/>
    </location>
</feature>
<dbReference type="Pfam" id="PF01118">
    <property type="entry name" value="Semialdhyde_dh"/>
    <property type="match status" value="1"/>
</dbReference>
<evidence type="ECO:0000259" key="2">
    <source>
        <dbReference type="SMART" id="SM00859"/>
    </source>
</evidence>
<dbReference type="InterPro" id="IPR036291">
    <property type="entry name" value="NAD(P)-bd_dom_sf"/>
</dbReference>
<dbReference type="AlphaFoldDB" id="A0A6J4TJ82"/>
<dbReference type="GO" id="GO:0051287">
    <property type="term" value="F:NAD binding"/>
    <property type="evidence" value="ECO:0007669"/>
    <property type="project" value="InterPro"/>
</dbReference>
<gene>
    <name evidence="3" type="ORF">AVDCRST_MAG79-379</name>
</gene>
<evidence type="ECO:0000256" key="1">
    <source>
        <dbReference type="ARBA" id="ARBA00010584"/>
    </source>
</evidence>
<dbReference type="GO" id="GO:0004073">
    <property type="term" value="F:aspartate-semialdehyde dehydrogenase activity"/>
    <property type="evidence" value="ECO:0007669"/>
    <property type="project" value="UniProtKB-EC"/>
</dbReference>
<name>A0A6J4TJ82_9ACTN</name>
<dbReference type="SUPFAM" id="SSF51735">
    <property type="entry name" value="NAD(P)-binding Rossmann-fold domains"/>
    <property type="match status" value="1"/>
</dbReference>
<dbReference type="SMART" id="SM00859">
    <property type="entry name" value="Semialdhyde_dh"/>
    <property type="match status" value="1"/>
</dbReference>